<feature type="transmembrane region" description="Helical" evidence="19">
    <location>
        <begin position="110"/>
        <end position="133"/>
    </location>
</feature>
<proteinExistence type="inferred from homology"/>
<evidence type="ECO:0000256" key="2">
    <source>
        <dbReference type="ARBA" id="ARBA00004651"/>
    </source>
</evidence>
<feature type="transmembrane region" description="Helical" evidence="19">
    <location>
        <begin position="140"/>
        <end position="162"/>
    </location>
</feature>
<evidence type="ECO:0000313" key="21">
    <source>
        <dbReference type="Proteomes" id="UP000190460"/>
    </source>
</evidence>
<evidence type="ECO:0000256" key="7">
    <source>
        <dbReference type="ARBA" id="ARBA00022475"/>
    </source>
</evidence>
<evidence type="ECO:0000256" key="18">
    <source>
        <dbReference type="ARBA" id="ARBA00049504"/>
    </source>
</evidence>
<dbReference type="Pfam" id="PF02654">
    <property type="entry name" value="CobS"/>
    <property type="match status" value="1"/>
</dbReference>
<evidence type="ECO:0000256" key="15">
    <source>
        <dbReference type="ARBA" id="ARBA00032605"/>
    </source>
</evidence>
<dbReference type="InterPro" id="IPR003805">
    <property type="entry name" value="CobS"/>
</dbReference>
<evidence type="ECO:0000256" key="13">
    <source>
        <dbReference type="ARBA" id="ARBA00023136"/>
    </source>
</evidence>
<dbReference type="RefSeq" id="WP_078920861.1">
    <property type="nucleotide sequence ID" value="NZ_FUYB01000001.1"/>
</dbReference>
<comment type="catalytic activity">
    <reaction evidence="18 19">
        <text>alpha-ribazole 5'-phosphate + adenosylcob(III)inamide-GDP = adenosylcob(III)alamin 5'-phosphate + GMP + H(+)</text>
        <dbReference type="Rhea" id="RHEA:23560"/>
        <dbReference type="ChEBI" id="CHEBI:15378"/>
        <dbReference type="ChEBI" id="CHEBI:57918"/>
        <dbReference type="ChEBI" id="CHEBI:58115"/>
        <dbReference type="ChEBI" id="CHEBI:60487"/>
        <dbReference type="ChEBI" id="CHEBI:60493"/>
        <dbReference type="EC" id="2.7.8.26"/>
    </reaction>
</comment>
<feature type="transmembrane region" description="Helical" evidence="19">
    <location>
        <begin position="182"/>
        <end position="208"/>
    </location>
</feature>
<evidence type="ECO:0000256" key="6">
    <source>
        <dbReference type="ARBA" id="ARBA00015850"/>
    </source>
</evidence>
<reference evidence="20 21" key="1">
    <citation type="submission" date="2017-02" db="EMBL/GenBank/DDBJ databases">
        <authorList>
            <person name="Peterson S.W."/>
        </authorList>
    </citation>
    <scope>NUCLEOTIDE SEQUENCE [LARGE SCALE GENOMIC DNA]</scope>
    <source>
        <strain evidence="20 21">ATCC 49788</strain>
    </source>
</reference>
<dbReference type="UniPathway" id="UPA00148">
    <property type="reaction ID" value="UER00238"/>
</dbReference>
<evidence type="ECO:0000256" key="12">
    <source>
        <dbReference type="ARBA" id="ARBA00022989"/>
    </source>
</evidence>
<dbReference type="Proteomes" id="UP000190460">
    <property type="component" value="Unassembled WGS sequence"/>
</dbReference>
<dbReference type="GO" id="GO:0008818">
    <property type="term" value="F:cobalamin 5'-phosphate synthase activity"/>
    <property type="evidence" value="ECO:0007669"/>
    <property type="project" value="UniProtKB-UniRule"/>
</dbReference>
<dbReference type="PANTHER" id="PTHR34148">
    <property type="entry name" value="ADENOSYLCOBINAMIDE-GDP RIBAZOLETRANSFERASE"/>
    <property type="match status" value="1"/>
</dbReference>
<keyword evidence="10 19" id="KW-0812">Transmembrane</keyword>
<evidence type="ECO:0000256" key="3">
    <source>
        <dbReference type="ARBA" id="ARBA00004663"/>
    </source>
</evidence>
<evidence type="ECO:0000256" key="14">
    <source>
        <dbReference type="ARBA" id="ARBA00025228"/>
    </source>
</evidence>
<keyword evidence="13 19" id="KW-0472">Membrane</keyword>
<comment type="subcellular location">
    <subcellularLocation>
        <location evidence="2 19">Cell membrane</location>
        <topology evidence="2 19">Multi-pass membrane protein</topology>
    </subcellularLocation>
</comment>
<evidence type="ECO:0000256" key="4">
    <source>
        <dbReference type="ARBA" id="ARBA00010561"/>
    </source>
</evidence>
<evidence type="ECO:0000256" key="16">
    <source>
        <dbReference type="ARBA" id="ARBA00032853"/>
    </source>
</evidence>
<comment type="function">
    <text evidence="14 19">Joins adenosylcobinamide-GDP and alpha-ribazole to generate adenosylcobalamin (Ado-cobalamin). Also synthesizes adenosylcobalamin 5'-phosphate from adenosylcobinamide-GDP and alpha-ribazole 5'-phosphate.</text>
</comment>
<name>A0A1T4VWB3_9GAMM</name>
<evidence type="ECO:0000256" key="11">
    <source>
        <dbReference type="ARBA" id="ARBA00022842"/>
    </source>
</evidence>
<keyword evidence="21" id="KW-1185">Reference proteome</keyword>
<dbReference type="EMBL" id="FUYB01000001">
    <property type="protein sequence ID" value="SKA68781.1"/>
    <property type="molecule type" value="Genomic_DNA"/>
</dbReference>
<dbReference type="OrthoDB" id="9794626at2"/>
<keyword evidence="11 19" id="KW-0460">Magnesium</keyword>
<evidence type="ECO:0000313" key="20">
    <source>
        <dbReference type="EMBL" id="SKA68781.1"/>
    </source>
</evidence>
<evidence type="ECO:0000256" key="9">
    <source>
        <dbReference type="ARBA" id="ARBA00022679"/>
    </source>
</evidence>
<comment type="similarity">
    <text evidence="4 19">Belongs to the CobS family.</text>
</comment>
<protein>
    <recommendedName>
        <fullName evidence="6 19">Adenosylcobinamide-GDP ribazoletransferase</fullName>
        <ecNumber evidence="5 19">2.7.8.26</ecNumber>
    </recommendedName>
    <alternativeName>
        <fullName evidence="16 19">Cobalamin synthase</fullName>
    </alternativeName>
    <alternativeName>
        <fullName evidence="15 19">Cobalamin-5'-phosphate synthase</fullName>
    </alternativeName>
</protein>
<dbReference type="GO" id="GO:0009236">
    <property type="term" value="P:cobalamin biosynthetic process"/>
    <property type="evidence" value="ECO:0007669"/>
    <property type="project" value="UniProtKB-UniRule"/>
</dbReference>
<evidence type="ECO:0000256" key="19">
    <source>
        <dbReference type="HAMAP-Rule" id="MF_00719"/>
    </source>
</evidence>
<keyword evidence="7 19" id="KW-1003">Cell membrane</keyword>
<dbReference type="EC" id="2.7.8.26" evidence="5 19"/>
<evidence type="ECO:0000256" key="1">
    <source>
        <dbReference type="ARBA" id="ARBA00001946"/>
    </source>
</evidence>
<gene>
    <name evidence="19" type="primary">cobS</name>
    <name evidence="20" type="ORF">SAMN02745130_00364</name>
</gene>
<evidence type="ECO:0000256" key="17">
    <source>
        <dbReference type="ARBA" id="ARBA00048623"/>
    </source>
</evidence>
<dbReference type="PANTHER" id="PTHR34148:SF1">
    <property type="entry name" value="ADENOSYLCOBINAMIDE-GDP RIBAZOLETRANSFERASE"/>
    <property type="match status" value="1"/>
</dbReference>
<comment type="pathway">
    <text evidence="3 19">Cofactor biosynthesis; adenosylcobalamin biosynthesis; adenosylcobalamin from cob(II)yrinate a,c-diamide: step 7/7.</text>
</comment>
<feature type="transmembrane region" description="Helical" evidence="19">
    <location>
        <begin position="63"/>
        <end position="82"/>
    </location>
</feature>
<keyword evidence="12 19" id="KW-1133">Transmembrane helix</keyword>
<comment type="catalytic activity">
    <reaction evidence="17 19">
        <text>alpha-ribazole + adenosylcob(III)inamide-GDP = adenosylcob(III)alamin + GMP + H(+)</text>
        <dbReference type="Rhea" id="RHEA:16049"/>
        <dbReference type="ChEBI" id="CHEBI:10329"/>
        <dbReference type="ChEBI" id="CHEBI:15378"/>
        <dbReference type="ChEBI" id="CHEBI:18408"/>
        <dbReference type="ChEBI" id="CHEBI:58115"/>
        <dbReference type="ChEBI" id="CHEBI:60487"/>
        <dbReference type="EC" id="2.7.8.26"/>
    </reaction>
</comment>
<evidence type="ECO:0000256" key="10">
    <source>
        <dbReference type="ARBA" id="ARBA00022692"/>
    </source>
</evidence>
<accession>A0A1T4VWB3</accession>
<feature type="transmembrane region" description="Helical" evidence="19">
    <location>
        <begin position="36"/>
        <end position="56"/>
    </location>
</feature>
<organism evidence="20 21">
    <name type="scientific">Thiothrix eikelboomii</name>
    <dbReference type="NCBI Taxonomy" id="92487"/>
    <lineage>
        <taxon>Bacteria</taxon>
        <taxon>Pseudomonadati</taxon>
        <taxon>Pseudomonadota</taxon>
        <taxon>Gammaproteobacteria</taxon>
        <taxon>Thiotrichales</taxon>
        <taxon>Thiotrichaceae</taxon>
        <taxon>Thiothrix</taxon>
    </lineage>
</organism>
<dbReference type="HAMAP" id="MF_00719">
    <property type="entry name" value="CobS"/>
    <property type="match status" value="1"/>
</dbReference>
<dbReference type="GO" id="GO:0051073">
    <property type="term" value="F:adenosylcobinamide-GDP ribazoletransferase activity"/>
    <property type="evidence" value="ECO:0007669"/>
    <property type="project" value="UniProtKB-UniRule"/>
</dbReference>
<sequence length="245" mass="25846">MLKQTSTAFFLAVSLLTRVPTPTLPTLSGADFGRSVLFYPLVGGLIGGLLCLPLWLLPEAEPIVLAAILTVMWAALTGGLHLDGVADSADAWLGGFGDLEKTHRILKDPLVGAAGSIALSSTLLLKFAALTVLINHQLIWLILFAPVLGRNFVVLLLISTPYVRTQGLASAAVNNLPKTPAIYLALLVMGIAGGLAWQGLVLALIVFWRLRRLMLQRLGGCTGDTAGACVEFGEAAWLIGIALSL</sequence>
<dbReference type="AlphaFoldDB" id="A0A1T4VWB3"/>
<dbReference type="STRING" id="92487.SAMN02745130_00364"/>
<evidence type="ECO:0000256" key="8">
    <source>
        <dbReference type="ARBA" id="ARBA00022573"/>
    </source>
</evidence>
<keyword evidence="9 19" id="KW-0808">Transferase</keyword>
<keyword evidence="8 19" id="KW-0169">Cobalamin biosynthesis</keyword>
<dbReference type="GO" id="GO:0005886">
    <property type="term" value="C:plasma membrane"/>
    <property type="evidence" value="ECO:0007669"/>
    <property type="project" value="UniProtKB-SubCell"/>
</dbReference>
<comment type="cofactor">
    <cofactor evidence="1 19">
        <name>Mg(2+)</name>
        <dbReference type="ChEBI" id="CHEBI:18420"/>
    </cofactor>
</comment>
<evidence type="ECO:0000256" key="5">
    <source>
        <dbReference type="ARBA" id="ARBA00013200"/>
    </source>
</evidence>